<organism evidence="7 8">
    <name type="scientific">Sporosarcina saromensis</name>
    <dbReference type="NCBI Taxonomy" id="359365"/>
    <lineage>
        <taxon>Bacteria</taxon>
        <taxon>Bacillati</taxon>
        <taxon>Bacillota</taxon>
        <taxon>Bacilli</taxon>
        <taxon>Bacillales</taxon>
        <taxon>Caryophanaceae</taxon>
        <taxon>Sporosarcina</taxon>
    </lineage>
</organism>
<dbReference type="Gene3D" id="2.40.30.130">
    <property type="match status" value="1"/>
</dbReference>
<evidence type="ECO:0000256" key="2">
    <source>
        <dbReference type="ARBA" id="ARBA00004496"/>
    </source>
</evidence>
<keyword evidence="5" id="KW-0175">Coiled coil</keyword>
<feature type="domain" description="Alanyl-transfer RNA synthetases family profile" evidence="6">
    <location>
        <begin position="1"/>
        <end position="238"/>
    </location>
</feature>
<dbReference type="EMBL" id="JAUBDI010000018">
    <property type="protein sequence ID" value="MDW0114571.1"/>
    <property type="molecule type" value="Genomic_DNA"/>
</dbReference>
<keyword evidence="4" id="KW-0862">Zinc</keyword>
<dbReference type="PROSITE" id="PS50860">
    <property type="entry name" value="AA_TRNA_LIGASE_II_ALA"/>
    <property type="match status" value="1"/>
</dbReference>
<feature type="coiled-coil region" evidence="5">
    <location>
        <begin position="261"/>
        <end position="288"/>
    </location>
</feature>
<evidence type="ECO:0000313" key="8">
    <source>
        <dbReference type="Proteomes" id="UP001282284"/>
    </source>
</evidence>
<comment type="cofactor">
    <cofactor evidence="1">
        <name>Zn(2+)</name>
        <dbReference type="ChEBI" id="CHEBI:29105"/>
    </cofactor>
</comment>
<dbReference type="Gene3D" id="3.30.980.10">
    <property type="entry name" value="Threonyl-trna Synthetase, Chain A, domain 2"/>
    <property type="match status" value="1"/>
</dbReference>
<dbReference type="InterPro" id="IPR018163">
    <property type="entry name" value="Thr/Ala-tRNA-synth_IIc_edit"/>
</dbReference>
<dbReference type="PANTHER" id="PTHR43462:SF1">
    <property type="entry name" value="ALANYL-TRNA EDITING PROTEIN AARSD1"/>
    <property type="match status" value="1"/>
</dbReference>
<dbReference type="InterPro" id="IPR051335">
    <property type="entry name" value="Alanyl-tRNA_Editing_Enzymes"/>
</dbReference>
<dbReference type="Proteomes" id="UP001282284">
    <property type="component" value="Unassembled WGS sequence"/>
</dbReference>
<evidence type="ECO:0000259" key="6">
    <source>
        <dbReference type="PROSITE" id="PS50860"/>
    </source>
</evidence>
<evidence type="ECO:0000256" key="3">
    <source>
        <dbReference type="ARBA" id="ARBA00022723"/>
    </source>
</evidence>
<gene>
    <name evidence="7" type="ORF">QT711_15335</name>
</gene>
<comment type="subcellular location">
    <subcellularLocation>
        <location evidence="2">Cytoplasm</location>
    </subcellularLocation>
</comment>
<dbReference type="Pfam" id="PF07973">
    <property type="entry name" value="tRNA_SAD"/>
    <property type="match status" value="1"/>
</dbReference>
<keyword evidence="3" id="KW-0479">Metal-binding</keyword>
<sequence length="395" mass="43979">MLKNRFYYEDAYQKSFRACIVHSGEDENRRPYVVLDNTAFYPTGGGQPHDTGTLEGITVIDVEEVDGEIRHFLDEHYLGSPEVTGEIDWPRRFDHMQQHAGQHILTAAFVELFGFQTVSFHLGKELVSIDLDVESISVDQLAAAEKLANSIILENRPIETKWVTEDELVHYPLRKQVAVTDEIRLVIIPDFDYNGCGGTHPRSTGEVGMLKILSTEKQKRKVRVHFVCGERVLHELHRKHEELSTASKLLSAPETGVSMAIEKLLSSQQLLEKSLEDAKEALLTFEAKDLLACQHDAIVKGTFENRSIQELQKLARLLVGLDSEVVVLLVAVNEDKLQFVAARGSSCEANMKQVSAAALPLMNGKGGGNESFVQGGGERAISSEEILRVMEQSLS</sequence>
<dbReference type="SUPFAM" id="SSF55186">
    <property type="entry name" value="ThrRS/AlaRS common domain"/>
    <property type="match status" value="1"/>
</dbReference>
<dbReference type="PANTHER" id="PTHR43462">
    <property type="entry name" value="ALANYL-TRNA EDITING PROTEIN"/>
    <property type="match status" value="1"/>
</dbReference>
<dbReference type="InterPro" id="IPR012947">
    <property type="entry name" value="tRNA_SAD"/>
</dbReference>
<dbReference type="InterPro" id="IPR018165">
    <property type="entry name" value="Ala-tRNA-synth_IIc_core"/>
</dbReference>
<dbReference type="InterPro" id="IPR009000">
    <property type="entry name" value="Transl_B-barrel_sf"/>
</dbReference>
<evidence type="ECO:0000256" key="5">
    <source>
        <dbReference type="SAM" id="Coils"/>
    </source>
</evidence>
<keyword evidence="8" id="KW-1185">Reference proteome</keyword>
<protein>
    <submittedName>
        <fullName evidence="7">DHHA1 domain-containing protein</fullName>
    </submittedName>
</protein>
<evidence type="ECO:0000256" key="1">
    <source>
        <dbReference type="ARBA" id="ARBA00001947"/>
    </source>
</evidence>
<dbReference type="SMART" id="SM00863">
    <property type="entry name" value="tRNA_SAD"/>
    <property type="match status" value="1"/>
</dbReference>
<dbReference type="SUPFAM" id="SSF50447">
    <property type="entry name" value="Translation proteins"/>
    <property type="match status" value="1"/>
</dbReference>
<comment type="caution">
    <text evidence="7">The sequence shown here is derived from an EMBL/GenBank/DDBJ whole genome shotgun (WGS) entry which is preliminary data.</text>
</comment>
<evidence type="ECO:0000256" key="4">
    <source>
        <dbReference type="ARBA" id="ARBA00022833"/>
    </source>
</evidence>
<proteinExistence type="predicted"/>
<evidence type="ECO:0000313" key="7">
    <source>
        <dbReference type="EMBL" id="MDW0114571.1"/>
    </source>
</evidence>
<reference evidence="7 8" key="1">
    <citation type="submission" date="2023-06" db="EMBL/GenBank/DDBJ databases">
        <title>Sporosarcina sp. nov., isolated from Korean traditional fermented seafood 'Jeotgal'.</title>
        <authorList>
            <person name="Yang A.I."/>
            <person name="Shin N.-R."/>
        </authorList>
    </citation>
    <scope>NUCLEOTIDE SEQUENCE [LARGE SCALE GENOMIC DNA]</scope>
    <source>
        <strain evidence="7 8">KCTC13119</strain>
    </source>
</reference>
<accession>A0ABU4GC48</accession>
<name>A0ABU4GC48_9BACL</name>
<dbReference type="RefSeq" id="WP_317945702.1">
    <property type="nucleotide sequence ID" value="NZ_JAUBDI010000018.1"/>
</dbReference>
<dbReference type="Gene3D" id="3.10.310.40">
    <property type="match status" value="1"/>
</dbReference>